<protein>
    <recommendedName>
        <fullName evidence="3">DNA polymerase I</fullName>
    </recommendedName>
</protein>
<dbReference type="Proteomes" id="UP000184047">
    <property type="component" value="Unassembled WGS sequence"/>
</dbReference>
<evidence type="ECO:0000313" key="2">
    <source>
        <dbReference type="Proteomes" id="UP000184047"/>
    </source>
</evidence>
<sequence length="571" mass="67913">MKKIRIPSSVPVNEIFEDFENKYAKYFGEDISATELANIKDAVLLLLHFLLPLRIEKDEKTGYFKILNSRIFNDLTGKKFKVAKDILMDETFPVIECDHKYYEGKSYGYKLIDEYFMKGGSILYDSYGKLITKYYRNVGQNRNKIFPKLDFLQSKLTKRITINGSALDFLDHFFKKFDDRIRLLNNEEFDIYQIENKRKIIEVVWRNDLGLISDGIFGATESESCQRFSSVFTRLKRELRHFIEIDGEETIEIDLKSSQPYFLNRILNSDFYDSTDSISLKSIFPELYNELFNTKKMVKIDNSNFNFILGHPYLLTLNKFNLLSNTDELLYNNIMNDNRVQEVFNYEINDNFTNSIYYPFKSTDNNIKYYIYSDIRLLYNAGSPPLSYMCGKIEDMTDIREFKSMNFHIDFYQHLTNYLDLSMTREQIKERFQLFLNNSGDRNKDFISKCMRRYFPNVNRIVEFFLRVKFEDPQLRLKYKNPFSLLLQRIESYHLLQVGVKNFCDHFPKEPVVTIHDSVIVKKSHQKYMIKYLKDATEKITGIPVRFDVKNSDPFESVDDLINQYLNDCRI</sequence>
<dbReference type="AlphaFoldDB" id="A0A1M5X561"/>
<keyword evidence="2" id="KW-1185">Reference proteome</keyword>
<dbReference type="EMBL" id="FQWT01000009">
    <property type="protein sequence ID" value="SHH94634.1"/>
    <property type="molecule type" value="Genomic_DNA"/>
</dbReference>
<evidence type="ECO:0008006" key="3">
    <source>
        <dbReference type="Google" id="ProtNLM"/>
    </source>
</evidence>
<dbReference type="STRING" id="421058.SAMN05421866_4376"/>
<reference evidence="2" key="1">
    <citation type="submission" date="2016-11" db="EMBL/GenBank/DDBJ databases">
        <authorList>
            <person name="Varghese N."/>
            <person name="Submissions S."/>
        </authorList>
    </citation>
    <scope>NUCLEOTIDE SEQUENCE [LARGE SCALE GENOMIC DNA]</scope>
    <source>
        <strain evidence="2">DSM 19055</strain>
    </source>
</reference>
<gene>
    <name evidence="1" type="ORF">SAMN05421866_4376</name>
</gene>
<dbReference type="RefSeq" id="WP_073066851.1">
    <property type="nucleotide sequence ID" value="NZ_FQWT01000009.1"/>
</dbReference>
<dbReference type="OrthoDB" id="631303at2"/>
<organism evidence="1 2">
    <name type="scientific">Chryseobacterium oranimense</name>
    <dbReference type="NCBI Taxonomy" id="421058"/>
    <lineage>
        <taxon>Bacteria</taxon>
        <taxon>Pseudomonadati</taxon>
        <taxon>Bacteroidota</taxon>
        <taxon>Flavobacteriia</taxon>
        <taxon>Flavobacteriales</taxon>
        <taxon>Weeksellaceae</taxon>
        <taxon>Chryseobacterium group</taxon>
        <taxon>Chryseobacterium</taxon>
    </lineage>
</organism>
<evidence type="ECO:0000313" key="1">
    <source>
        <dbReference type="EMBL" id="SHH94634.1"/>
    </source>
</evidence>
<proteinExistence type="predicted"/>
<name>A0A1M5X561_9FLAO</name>
<accession>A0A1M5X561</accession>